<dbReference type="InterPro" id="IPR036069">
    <property type="entry name" value="DUF34/NIF3_sf"/>
</dbReference>
<dbReference type="Proteomes" id="UP000000702">
    <property type="component" value="Unassembled WGS sequence"/>
</dbReference>
<dbReference type="FunFam" id="3.40.1390.30:FF:000001">
    <property type="entry name" value="GTP cyclohydrolase 1 type 2"/>
    <property type="match status" value="1"/>
</dbReference>
<dbReference type="VEuPathDB" id="TriTrypDB:TcIL3000_0_40080"/>
<dbReference type="GO" id="GO:0046872">
    <property type="term" value="F:metal ion binding"/>
    <property type="evidence" value="ECO:0007669"/>
    <property type="project" value="UniProtKB-KW"/>
</dbReference>
<comment type="similarity">
    <text evidence="1">Belongs to the GTP cyclohydrolase I type 2/NIF3 family.</text>
</comment>
<evidence type="ECO:0000313" key="4">
    <source>
        <dbReference type="Proteomes" id="UP000000702"/>
    </source>
</evidence>
<organism evidence="3 4">
    <name type="scientific">Trypanosoma congolense (strain IL3000)</name>
    <dbReference type="NCBI Taxonomy" id="1068625"/>
    <lineage>
        <taxon>Eukaryota</taxon>
        <taxon>Discoba</taxon>
        <taxon>Euglenozoa</taxon>
        <taxon>Kinetoplastea</taxon>
        <taxon>Metakinetoplastina</taxon>
        <taxon>Trypanosomatida</taxon>
        <taxon>Trypanosomatidae</taxon>
        <taxon>Trypanosoma</taxon>
        <taxon>Nannomonas</taxon>
    </lineage>
</organism>
<dbReference type="AlphaFoldDB" id="F9W7R7"/>
<dbReference type="Pfam" id="PF01784">
    <property type="entry name" value="DUF34_NIF3"/>
    <property type="match status" value="1"/>
</dbReference>
<dbReference type="OMA" id="NFDKTHL"/>
<sequence>MKVPLSSRGSMSSLITRVANAMGEIAPLHLAERSWDNVGILVESPASNNSGVVVLTIDLTPEVMEECLRQNAEVIVAYHPPIFSSFKRLSLADPKQKMVLQTIRHGASIYSPHTALDAAVGGINDWLASIVDGTGRCHPIRASEYAAKDDNSPNSILSYSAAGVGRVVLMNEPKTMEALVQDIKQGLGLPTVRVSLPSGWTERKIVQRVAICAGSGGSVFSLLKESVDVLLSGEMGHHDVLAANAMGQAVVLCEHSNTERGYLSRVLLHKLQQALGDGVQVVVSTADKEPLVVW</sequence>
<feature type="binding site" evidence="2">
    <location>
        <position position="79"/>
    </location>
    <ligand>
        <name>a divalent metal cation</name>
        <dbReference type="ChEBI" id="CHEBI:60240"/>
        <label>1</label>
    </ligand>
</feature>
<protein>
    <submittedName>
        <fullName evidence="3">WGS project CAEQ00000000 data, annotated contig 1646</fullName>
    </submittedName>
</protein>
<feature type="binding site" evidence="2">
    <location>
        <position position="255"/>
    </location>
    <ligand>
        <name>a divalent metal cation</name>
        <dbReference type="ChEBI" id="CHEBI:60240"/>
        <label>1</label>
    </ligand>
</feature>
<dbReference type="Gene3D" id="3.40.1390.30">
    <property type="entry name" value="NIF3 (NGG1p interacting factor 3)-like"/>
    <property type="match status" value="1"/>
</dbReference>
<keyword evidence="4" id="KW-1185">Reference proteome</keyword>
<dbReference type="GO" id="GO:0005739">
    <property type="term" value="C:mitochondrion"/>
    <property type="evidence" value="ECO:0007669"/>
    <property type="project" value="TreeGrafter"/>
</dbReference>
<keyword evidence="2" id="KW-0479">Metal-binding</keyword>
<accession>F9W7R7</accession>
<dbReference type="NCBIfam" id="TIGR00486">
    <property type="entry name" value="YbgI_SA1388"/>
    <property type="match status" value="1"/>
</dbReference>
<feature type="binding site" evidence="2">
    <location>
        <position position="259"/>
    </location>
    <ligand>
        <name>a divalent metal cation</name>
        <dbReference type="ChEBI" id="CHEBI:60240"/>
        <label>1</label>
    </ligand>
</feature>
<evidence type="ECO:0000256" key="2">
    <source>
        <dbReference type="PIRSR" id="PIRSR602678-1"/>
    </source>
</evidence>
<dbReference type="InterPro" id="IPR002678">
    <property type="entry name" value="DUF34/NIF3"/>
</dbReference>
<gene>
    <name evidence="3" type="ORF">TCIL3000_0_40080</name>
</gene>
<dbReference type="PANTHER" id="PTHR13799">
    <property type="entry name" value="NGG1 INTERACTING FACTOR 3"/>
    <property type="match status" value="1"/>
</dbReference>
<evidence type="ECO:0000313" key="3">
    <source>
        <dbReference type="EMBL" id="CCD13239.1"/>
    </source>
</evidence>
<dbReference type="EMBL" id="CAEQ01001071">
    <property type="protein sequence ID" value="CCD13239.1"/>
    <property type="molecule type" value="Genomic_DNA"/>
</dbReference>
<comment type="caution">
    <text evidence="3">The sequence shown here is derived from an EMBL/GenBank/DDBJ whole genome shotgun (WGS) entry which is preliminary data.</text>
</comment>
<name>F9W7R7_TRYCI</name>
<proteinExistence type="inferred from homology"/>
<feature type="binding site" evidence="2">
    <location>
        <position position="117"/>
    </location>
    <ligand>
        <name>a divalent metal cation</name>
        <dbReference type="ChEBI" id="CHEBI:60240"/>
        <label>1</label>
    </ligand>
</feature>
<reference evidence="4" key="1">
    <citation type="submission" date="2011-07" db="EMBL/GenBank/DDBJ databases">
        <title>Divergent evolution of antigenic variation in African trypanosomes.</title>
        <authorList>
            <person name="Jackson A.P."/>
            <person name="Berry A."/>
            <person name="Allison H.C."/>
            <person name="Burton P."/>
            <person name="Anderson J."/>
            <person name="Aslett M."/>
            <person name="Brown R."/>
            <person name="Corton N."/>
            <person name="Harris D."/>
            <person name="Hauser H."/>
            <person name="Gamble J."/>
            <person name="Gilderthorp R."/>
            <person name="McQuillan J."/>
            <person name="Quail M.A."/>
            <person name="Sanders M."/>
            <person name="Van Tonder A."/>
            <person name="Ginger M.L."/>
            <person name="Donelson J.E."/>
            <person name="Field M.C."/>
            <person name="Barry J.D."/>
            <person name="Berriman M."/>
            <person name="Hertz-Fowler C."/>
        </authorList>
    </citation>
    <scope>NUCLEOTIDE SEQUENCE [LARGE SCALE GENOMIC DNA]</scope>
    <source>
        <strain evidence="4">IL3000</strain>
    </source>
</reference>
<dbReference type="PANTHER" id="PTHR13799:SF13">
    <property type="entry name" value="NIF3-LIKE PROTEIN 1"/>
    <property type="match status" value="1"/>
</dbReference>
<dbReference type="SUPFAM" id="SSF102705">
    <property type="entry name" value="NIF3 (NGG1p interacting factor 3)-like"/>
    <property type="match status" value="1"/>
</dbReference>
<reference evidence="3 4" key="2">
    <citation type="journal article" date="2012" name="Proc. Natl. Acad. Sci. U.S.A.">
        <title>Antigenic diversity is generated by distinct evolutionary mechanisms in African trypanosome species.</title>
        <authorList>
            <person name="Jackson A.P."/>
            <person name="Berry A."/>
            <person name="Aslett M."/>
            <person name="Allison H.C."/>
            <person name="Burton P."/>
            <person name="Vavrova-Anderson J."/>
            <person name="Brown R."/>
            <person name="Browne H."/>
            <person name="Corton N."/>
            <person name="Hauser H."/>
            <person name="Gamble J."/>
            <person name="Gilderthorp R."/>
            <person name="Marcello L."/>
            <person name="McQuillan J."/>
            <person name="Otto T.D."/>
            <person name="Quail M.A."/>
            <person name="Sanders M.J."/>
            <person name="van Tonder A."/>
            <person name="Ginger M.L."/>
            <person name="Field M.C."/>
            <person name="Barry J.D."/>
            <person name="Hertz-Fowler C."/>
            <person name="Berriman M."/>
        </authorList>
    </citation>
    <scope>NUCLEOTIDE SEQUENCE [LARGE SCALE GENOMIC DNA]</scope>
    <source>
        <strain evidence="3 4">IL3000</strain>
    </source>
</reference>
<evidence type="ECO:0000256" key="1">
    <source>
        <dbReference type="ARBA" id="ARBA00006964"/>
    </source>
</evidence>